<reference key="2">
    <citation type="submission" date="2011-03" db="EMBL/GenBank/DDBJ databases">
        <title>Complete genome sequence of the thermoacidophilic crenarchaeon Thermoproteus uzoniensis 768-20.</title>
        <authorList>
            <person name="Mardanov A.V."/>
            <person name="Gumerov V.M."/>
            <person name="Beletsky A.V."/>
            <person name="Prokofeva M.I."/>
            <person name="Bonch-Osmolovskaya E.A."/>
            <person name="Ravin N.V."/>
            <person name="Skryabin K.G."/>
        </authorList>
    </citation>
    <scope>NUCLEOTIDE SEQUENCE</scope>
    <source>
        <strain>768-20</strain>
    </source>
</reference>
<protein>
    <submittedName>
        <fullName evidence="1">Uncharacterized protein</fullName>
    </submittedName>
</protein>
<dbReference type="Proteomes" id="UP000008138">
    <property type="component" value="Chromosome"/>
</dbReference>
<name>F2L670_THEU7</name>
<dbReference type="AlphaFoldDB" id="F2L670"/>
<dbReference type="eggNOG" id="arCOG01923">
    <property type="taxonomic scope" value="Archaea"/>
</dbReference>
<organism evidence="1 2">
    <name type="scientific">Thermoproteus uzoniensis (strain 768-20)</name>
    <dbReference type="NCBI Taxonomy" id="999630"/>
    <lineage>
        <taxon>Archaea</taxon>
        <taxon>Thermoproteota</taxon>
        <taxon>Thermoprotei</taxon>
        <taxon>Thermoproteales</taxon>
        <taxon>Thermoproteaceae</taxon>
        <taxon>Thermoproteus</taxon>
    </lineage>
</organism>
<dbReference type="KEGG" id="tuz:TUZN_2232"/>
<reference evidence="1 2" key="1">
    <citation type="journal article" date="2011" name="J. Bacteriol.">
        <title>Complete genome sequence of the thermoacidophilic crenarchaeon Thermoproteus uzoniensis 768-20.</title>
        <authorList>
            <person name="Mardanov A.V."/>
            <person name="Gumerov V.M."/>
            <person name="Beletsky A.V."/>
            <person name="Prokofeva M.I."/>
            <person name="Bonch-Osmolovskaya E.A."/>
            <person name="Ravin N.V."/>
            <person name="Skryabin K.G."/>
        </authorList>
    </citation>
    <scope>NUCLEOTIDE SEQUENCE [LARGE SCALE GENOMIC DNA]</scope>
    <source>
        <strain evidence="1 2">768-20</strain>
    </source>
</reference>
<evidence type="ECO:0000313" key="2">
    <source>
        <dbReference type="Proteomes" id="UP000008138"/>
    </source>
</evidence>
<keyword evidence="2" id="KW-1185">Reference proteome</keyword>
<sequence>MTKLAIAAEADAFTGNFIAPRLRDDLMKRIQEIETQSITQEIWN</sequence>
<proteinExistence type="predicted"/>
<accession>F2L670</accession>
<dbReference type="HOGENOM" id="CLU_3210951_0_0_2"/>
<dbReference type="STRING" id="999630.TUZN_2232"/>
<evidence type="ECO:0000313" key="1">
    <source>
        <dbReference type="EMBL" id="AEA13686.1"/>
    </source>
</evidence>
<dbReference type="EMBL" id="CP002590">
    <property type="protein sequence ID" value="AEA13686.1"/>
    <property type="molecule type" value="Genomic_DNA"/>
</dbReference>
<gene>
    <name evidence="1" type="ordered locus">TUZN_2232</name>
</gene>